<dbReference type="FunCoup" id="A0A2K1JHC9">
    <property type="interactions" value="2124"/>
</dbReference>
<dbReference type="Proteomes" id="UP000006727">
    <property type="component" value="Chromosome 14"/>
</dbReference>
<dbReference type="AlphaFoldDB" id="A0A2K1JHC9"/>
<evidence type="ECO:0000256" key="1">
    <source>
        <dbReference type="ARBA" id="ARBA00005567"/>
    </source>
</evidence>
<dbReference type="Gramene" id="Pp3c14_11470V3.1">
    <property type="protein sequence ID" value="PAC:32961342.CDS.1"/>
    <property type="gene ID" value="Pp3c14_11470"/>
</dbReference>
<evidence type="ECO:0000256" key="2">
    <source>
        <dbReference type="ARBA" id="ARBA00023121"/>
    </source>
</evidence>
<dbReference type="InterPro" id="IPR014352">
    <property type="entry name" value="FERM/acyl-CoA-bd_prot_sf"/>
</dbReference>
<feature type="domain" description="ACB" evidence="3">
    <location>
        <begin position="52"/>
        <end position="134"/>
    </location>
</feature>
<dbReference type="PANTHER" id="PTHR23310">
    <property type="entry name" value="ACYL-COA-BINDING PROTEIN, ACBP"/>
    <property type="match status" value="1"/>
</dbReference>
<dbReference type="EnsemblPlants" id="Pp3c14_11470V3.1">
    <property type="protein sequence ID" value="PAC:32961342.CDS.1"/>
    <property type="gene ID" value="Pp3c14_11470"/>
</dbReference>
<name>A0A2K1JHC9_PHYPA</name>
<keyword evidence="6" id="KW-1185">Reference proteome</keyword>
<dbReference type="Gramene" id="Pp3c14_11470V3.2">
    <property type="protein sequence ID" value="PAC:32961343.CDS.1"/>
    <property type="gene ID" value="Pp3c14_11470"/>
</dbReference>
<dbReference type="EMBL" id="ABEU02000014">
    <property type="protein sequence ID" value="PNR40963.1"/>
    <property type="molecule type" value="Genomic_DNA"/>
</dbReference>
<reference evidence="5" key="3">
    <citation type="submission" date="2020-12" db="UniProtKB">
        <authorList>
            <consortium name="EnsemblPlants"/>
        </authorList>
    </citation>
    <scope>IDENTIFICATION</scope>
</reference>
<evidence type="ECO:0000313" key="5">
    <source>
        <dbReference type="EnsemblPlants" id="PAC:32961342.CDS.1"/>
    </source>
</evidence>
<dbReference type="STRING" id="3218.A0A2K1JHC9"/>
<dbReference type="PROSITE" id="PS51228">
    <property type="entry name" value="ACB_2"/>
    <property type="match status" value="1"/>
</dbReference>
<dbReference type="PaxDb" id="3218-PP1S36_294V6.1"/>
<dbReference type="SUPFAM" id="SSF47027">
    <property type="entry name" value="Acyl-CoA binding protein"/>
    <property type="match status" value="1"/>
</dbReference>
<dbReference type="InterPro" id="IPR035984">
    <property type="entry name" value="Acyl-CoA-binding_sf"/>
</dbReference>
<keyword evidence="2" id="KW-0446">Lipid-binding</keyword>
<gene>
    <name evidence="5" type="primary">LOC112290990</name>
    <name evidence="4" type="ORF">PHYPA_018366</name>
</gene>
<dbReference type="PANTHER" id="PTHR23310:SF62">
    <property type="entry name" value="ACYL-COA BINDING PROTEIN 1, ISOFORM A"/>
    <property type="match status" value="1"/>
</dbReference>
<reference evidence="4 6" key="1">
    <citation type="journal article" date="2008" name="Science">
        <title>The Physcomitrella genome reveals evolutionary insights into the conquest of land by plants.</title>
        <authorList>
            <person name="Rensing S."/>
            <person name="Lang D."/>
            <person name="Zimmer A."/>
            <person name="Terry A."/>
            <person name="Salamov A."/>
            <person name="Shapiro H."/>
            <person name="Nishiyama T."/>
            <person name="Perroud P.-F."/>
            <person name="Lindquist E."/>
            <person name="Kamisugi Y."/>
            <person name="Tanahashi T."/>
            <person name="Sakakibara K."/>
            <person name="Fujita T."/>
            <person name="Oishi K."/>
            <person name="Shin-I T."/>
            <person name="Kuroki Y."/>
            <person name="Toyoda A."/>
            <person name="Suzuki Y."/>
            <person name="Hashimoto A."/>
            <person name="Yamaguchi K."/>
            <person name="Sugano A."/>
            <person name="Kohara Y."/>
            <person name="Fujiyama A."/>
            <person name="Anterola A."/>
            <person name="Aoki S."/>
            <person name="Ashton N."/>
            <person name="Barbazuk W.B."/>
            <person name="Barker E."/>
            <person name="Bennetzen J."/>
            <person name="Bezanilla M."/>
            <person name="Blankenship R."/>
            <person name="Cho S.H."/>
            <person name="Dutcher S."/>
            <person name="Estelle M."/>
            <person name="Fawcett J.A."/>
            <person name="Gundlach H."/>
            <person name="Hanada K."/>
            <person name="Heyl A."/>
            <person name="Hicks K.A."/>
            <person name="Hugh J."/>
            <person name="Lohr M."/>
            <person name="Mayer K."/>
            <person name="Melkozernov A."/>
            <person name="Murata T."/>
            <person name="Nelson D."/>
            <person name="Pils B."/>
            <person name="Prigge M."/>
            <person name="Reiss B."/>
            <person name="Renner T."/>
            <person name="Rombauts S."/>
            <person name="Rushton P."/>
            <person name="Sanderfoot A."/>
            <person name="Schween G."/>
            <person name="Shiu S.-H."/>
            <person name="Stueber K."/>
            <person name="Theodoulou F.L."/>
            <person name="Tu H."/>
            <person name="Van de Peer Y."/>
            <person name="Verrier P.J."/>
            <person name="Waters E."/>
            <person name="Wood A."/>
            <person name="Yang L."/>
            <person name="Cove D."/>
            <person name="Cuming A."/>
            <person name="Hasebe M."/>
            <person name="Lucas S."/>
            <person name="Mishler D.B."/>
            <person name="Reski R."/>
            <person name="Grigoriev I."/>
            <person name="Quatrano R.S."/>
            <person name="Boore J.L."/>
        </authorList>
    </citation>
    <scope>NUCLEOTIDE SEQUENCE [LARGE SCALE GENOMIC DNA]</scope>
    <source>
        <strain evidence="5 6">cv. Gransden 2004</strain>
    </source>
</reference>
<comment type="similarity">
    <text evidence="1">Belongs to the ACBP family.</text>
</comment>
<dbReference type="GO" id="GO:0006631">
    <property type="term" value="P:fatty acid metabolic process"/>
    <property type="evidence" value="ECO:0000318"/>
    <property type="project" value="GO_Central"/>
</dbReference>
<dbReference type="CDD" id="cd00435">
    <property type="entry name" value="ACBP"/>
    <property type="match status" value="1"/>
</dbReference>
<sequence>MRQTHLSHAPLASSDTALYFVLLRRSGSPCCGCWCDFFPVFLCLVRITTMGLDEDFEQAAKDAKALTAMPSNDDLLILYGLFKVATVGKNNTVRPGMLDLKGKAKWDAWKKVEDKSPEDAKRDYILKVQQLQEA</sequence>
<dbReference type="Pfam" id="PF00887">
    <property type="entry name" value="ACBP"/>
    <property type="match status" value="1"/>
</dbReference>
<proteinExistence type="inferred from homology"/>
<evidence type="ECO:0000259" key="3">
    <source>
        <dbReference type="PROSITE" id="PS51228"/>
    </source>
</evidence>
<evidence type="ECO:0000313" key="6">
    <source>
        <dbReference type="Proteomes" id="UP000006727"/>
    </source>
</evidence>
<dbReference type="InterPro" id="IPR000582">
    <property type="entry name" value="Acyl-CoA-binding_protein"/>
</dbReference>
<accession>A0A2K1JHC9</accession>
<evidence type="ECO:0000313" key="4">
    <source>
        <dbReference type="EMBL" id="PNR40963.1"/>
    </source>
</evidence>
<protein>
    <recommendedName>
        <fullName evidence="3">ACB domain-containing protein</fullName>
    </recommendedName>
</protein>
<dbReference type="GO" id="GO:0000062">
    <property type="term" value="F:fatty-acyl-CoA binding"/>
    <property type="evidence" value="ECO:0000318"/>
    <property type="project" value="GO_Central"/>
</dbReference>
<dbReference type="RefSeq" id="XP_024393663.2">
    <property type="nucleotide sequence ID" value="XM_024537895.2"/>
</dbReference>
<reference evidence="4 6" key="2">
    <citation type="journal article" date="2018" name="Plant J.">
        <title>The Physcomitrella patens chromosome-scale assembly reveals moss genome structure and evolution.</title>
        <authorList>
            <person name="Lang D."/>
            <person name="Ullrich K.K."/>
            <person name="Murat F."/>
            <person name="Fuchs J."/>
            <person name="Jenkins J."/>
            <person name="Haas F.B."/>
            <person name="Piednoel M."/>
            <person name="Gundlach H."/>
            <person name="Van Bel M."/>
            <person name="Meyberg R."/>
            <person name="Vives C."/>
            <person name="Morata J."/>
            <person name="Symeonidi A."/>
            <person name="Hiss M."/>
            <person name="Muchero W."/>
            <person name="Kamisugi Y."/>
            <person name="Saleh O."/>
            <person name="Blanc G."/>
            <person name="Decker E.L."/>
            <person name="van Gessel N."/>
            <person name="Grimwood J."/>
            <person name="Hayes R.D."/>
            <person name="Graham S.W."/>
            <person name="Gunter L.E."/>
            <person name="McDaniel S.F."/>
            <person name="Hoernstein S.N.W."/>
            <person name="Larsson A."/>
            <person name="Li F.W."/>
            <person name="Perroud P.F."/>
            <person name="Phillips J."/>
            <person name="Ranjan P."/>
            <person name="Rokshar D.S."/>
            <person name="Rothfels C.J."/>
            <person name="Schneider L."/>
            <person name="Shu S."/>
            <person name="Stevenson D.W."/>
            <person name="Thummler F."/>
            <person name="Tillich M."/>
            <person name="Villarreal Aguilar J.C."/>
            <person name="Widiez T."/>
            <person name="Wong G.K."/>
            <person name="Wymore A."/>
            <person name="Zhang Y."/>
            <person name="Zimmer A.D."/>
            <person name="Quatrano R.S."/>
            <person name="Mayer K.F.X."/>
            <person name="Goodstein D."/>
            <person name="Casacuberta J.M."/>
            <person name="Vandepoele K."/>
            <person name="Reski R."/>
            <person name="Cuming A.C."/>
            <person name="Tuskan G.A."/>
            <person name="Maumus F."/>
            <person name="Salse J."/>
            <person name="Schmutz J."/>
            <person name="Rensing S.A."/>
        </authorList>
    </citation>
    <scope>NUCLEOTIDE SEQUENCE [LARGE SCALE GENOMIC DNA]</scope>
    <source>
        <strain evidence="5 6">cv. Gransden 2004</strain>
    </source>
</reference>
<dbReference type="PRINTS" id="PR00689">
    <property type="entry name" value="ACOABINDINGP"/>
</dbReference>
<dbReference type="GeneID" id="112290990"/>
<organism evidence="4">
    <name type="scientific">Physcomitrium patens</name>
    <name type="common">Spreading-leaved earth moss</name>
    <name type="synonym">Physcomitrella patens</name>
    <dbReference type="NCBI Taxonomy" id="3218"/>
    <lineage>
        <taxon>Eukaryota</taxon>
        <taxon>Viridiplantae</taxon>
        <taxon>Streptophyta</taxon>
        <taxon>Embryophyta</taxon>
        <taxon>Bryophyta</taxon>
        <taxon>Bryophytina</taxon>
        <taxon>Bryopsida</taxon>
        <taxon>Funariidae</taxon>
        <taxon>Funariales</taxon>
        <taxon>Funariaceae</taxon>
        <taxon>Physcomitrium</taxon>
    </lineage>
</organism>
<dbReference type="Gene3D" id="1.20.80.10">
    <property type="match status" value="1"/>
</dbReference>
<dbReference type="EnsemblPlants" id="Pp3c14_11470V3.2">
    <property type="protein sequence ID" value="PAC:32961343.CDS.1"/>
    <property type="gene ID" value="Pp3c14_11470"/>
</dbReference>